<reference evidence="11" key="1">
    <citation type="submission" date="2013-08" db="EMBL/GenBank/DDBJ databases">
        <title>Gene expansion shapes genome architecture in the human pathogen Lichtheimia corymbifera: an evolutionary genomics analysis in the ancient terrestrial Mucorales (Mucoromycotina).</title>
        <authorList>
            <person name="Schwartze V.U."/>
            <person name="Winter S."/>
            <person name="Shelest E."/>
            <person name="Marcet-Houben M."/>
            <person name="Horn F."/>
            <person name="Wehner S."/>
            <person name="Hoffmann K."/>
            <person name="Riege K."/>
            <person name="Sammeth M."/>
            <person name="Nowrousian M."/>
            <person name="Valiante V."/>
            <person name="Linde J."/>
            <person name="Jacobsen I.D."/>
            <person name="Marz M."/>
            <person name="Brakhage A.A."/>
            <person name="Gabaldon T."/>
            <person name="Bocker S."/>
            <person name="Voigt K."/>
        </authorList>
    </citation>
    <scope>NUCLEOTIDE SEQUENCE [LARGE SCALE GENOMIC DNA]</scope>
    <source>
        <strain evidence="11">FSU 9682</strain>
    </source>
</reference>
<dbReference type="FunFam" id="3.30.200.20:FF:000042">
    <property type="entry name" value="Aurora kinase A"/>
    <property type="match status" value="1"/>
</dbReference>
<dbReference type="PROSITE" id="PS00108">
    <property type="entry name" value="PROTEIN_KINASE_ST"/>
    <property type="match status" value="1"/>
</dbReference>
<dbReference type="Gene3D" id="1.10.510.10">
    <property type="entry name" value="Transferase(Phosphotransferase) domain 1"/>
    <property type="match status" value="1"/>
</dbReference>
<evidence type="ECO:0000256" key="6">
    <source>
        <dbReference type="ARBA" id="ARBA00022840"/>
    </source>
</evidence>
<evidence type="ECO:0000256" key="8">
    <source>
        <dbReference type="RuleBase" id="RU000304"/>
    </source>
</evidence>
<dbReference type="SMART" id="SM00133">
    <property type="entry name" value="S_TK_X"/>
    <property type="match status" value="1"/>
</dbReference>
<keyword evidence="12" id="KW-1185">Reference proteome</keyword>
<feature type="domain" description="AGC-kinase C-terminal" evidence="10">
    <location>
        <begin position="325"/>
        <end position="400"/>
    </location>
</feature>
<dbReference type="EMBL" id="CBTN010000009">
    <property type="protein sequence ID" value="CDH51205.1"/>
    <property type="molecule type" value="Genomic_DNA"/>
</dbReference>
<evidence type="ECO:0000256" key="3">
    <source>
        <dbReference type="ARBA" id="ARBA00022679"/>
    </source>
</evidence>
<dbReference type="PROSITE" id="PS00107">
    <property type="entry name" value="PROTEIN_KINASE_ATP"/>
    <property type="match status" value="1"/>
</dbReference>
<dbReference type="GO" id="GO:0005524">
    <property type="term" value="F:ATP binding"/>
    <property type="evidence" value="ECO:0007669"/>
    <property type="project" value="UniProtKB-UniRule"/>
</dbReference>
<dbReference type="InterPro" id="IPR017441">
    <property type="entry name" value="Protein_kinase_ATP_BS"/>
</dbReference>
<dbReference type="Pfam" id="PF00433">
    <property type="entry name" value="Pkinase_C"/>
    <property type="match status" value="1"/>
</dbReference>
<keyword evidence="6 7" id="KW-0067">ATP-binding</keyword>
<dbReference type="Pfam" id="PF00069">
    <property type="entry name" value="Pkinase"/>
    <property type="match status" value="1"/>
</dbReference>
<feature type="binding site" evidence="7">
    <location>
        <position position="100"/>
    </location>
    <ligand>
        <name>ATP</name>
        <dbReference type="ChEBI" id="CHEBI:30616"/>
    </ligand>
</feature>
<evidence type="ECO:0000259" key="10">
    <source>
        <dbReference type="PROSITE" id="PS51285"/>
    </source>
</evidence>
<evidence type="ECO:0000256" key="5">
    <source>
        <dbReference type="ARBA" id="ARBA00022777"/>
    </source>
</evidence>
<dbReference type="OrthoDB" id="63267at2759"/>
<accession>A0A068RNA4</accession>
<evidence type="ECO:0000256" key="4">
    <source>
        <dbReference type="ARBA" id="ARBA00022741"/>
    </source>
</evidence>
<dbReference type="InterPro" id="IPR017892">
    <property type="entry name" value="Pkinase_C"/>
</dbReference>
<dbReference type="PANTHER" id="PTHR24351">
    <property type="entry name" value="RIBOSOMAL PROTEIN S6 KINASE"/>
    <property type="match status" value="1"/>
</dbReference>
<dbReference type="STRING" id="1263082.A0A068RNA4"/>
<dbReference type="InterPro" id="IPR000961">
    <property type="entry name" value="AGC-kinase_C"/>
</dbReference>
<dbReference type="InterPro" id="IPR011009">
    <property type="entry name" value="Kinase-like_dom_sf"/>
</dbReference>
<dbReference type="Proteomes" id="UP000027586">
    <property type="component" value="Unassembled WGS sequence"/>
</dbReference>
<keyword evidence="3" id="KW-0808">Transferase</keyword>
<dbReference type="PROSITE" id="PS51285">
    <property type="entry name" value="AGC_KINASE_CTER"/>
    <property type="match status" value="1"/>
</dbReference>
<gene>
    <name evidence="11" type="ORF">LCOR_02847.1</name>
</gene>
<dbReference type="Gene3D" id="3.30.200.20">
    <property type="entry name" value="Phosphorylase Kinase, domain 1"/>
    <property type="match status" value="1"/>
</dbReference>
<dbReference type="SUPFAM" id="SSF56112">
    <property type="entry name" value="Protein kinase-like (PK-like)"/>
    <property type="match status" value="1"/>
</dbReference>
<name>A0A068RNA4_9FUNG</name>
<keyword evidence="2" id="KW-0597">Phosphoprotein</keyword>
<evidence type="ECO:0000256" key="2">
    <source>
        <dbReference type="ARBA" id="ARBA00022553"/>
    </source>
</evidence>
<evidence type="ECO:0000313" key="12">
    <source>
        <dbReference type="Proteomes" id="UP000027586"/>
    </source>
</evidence>
<dbReference type="InterPro" id="IPR008271">
    <property type="entry name" value="Ser/Thr_kinase_AS"/>
</dbReference>
<protein>
    <submittedName>
        <fullName evidence="11">Serine threonine-protein kinase psk1</fullName>
    </submittedName>
</protein>
<comment type="similarity">
    <text evidence="8">Belongs to the protein kinase superfamily.</text>
</comment>
<comment type="caution">
    <text evidence="11">The sequence shown here is derived from an EMBL/GenBank/DDBJ whole genome shotgun (WGS) entry which is preliminary data.</text>
</comment>
<dbReference type="AlphaFoldDB" id="A0A068RNA4"/>
<keyword evidence="1 8" id="KW-0723">Serine/threonine-protein kinase</keyword>
<organism evidence="11 12">
    <name type="scientific">Lichtheimia corymbifera JMRC:FSU:9682</name>
    <dbReference type="NCBI Taxonomy" id="1263082"/>
    <lineage>
        <taxon>Eukaryota</taxon>
        <taxon>Fungi</taxon>
        <taxon>Fungi incertae sedis</taxon>
        <taxon>Mucoromycota</taxon>
        <taxon>Mucoromycotina</taxon>
        <taxon>Mucoromycetes</taxon>
        <taxon>Mucorales</taxon>
        <taxon>Lichtheimiaceae</taxon>
        <taxon>Lichtheimia</taxon>
    </lineage>
</organism>
<dbReference type="VEuPathDB" id="FungiDB:LCOR_02847.1"/>
<proteinExistence type="inferred from homology"/>
<evidence type="ECO:0000256" key="1">
    <source>
        <dbReference type="ARBA" id="ARBA00022527"/>
    </source>
</evidence>
<dbReference type="PROSITE" id="PS50011">
    <property type="entry name" value="PROTEIN_KINASE_DOM"/>
    <property type="match status" value="1"/>
</dbReference>
<keyword evidence="4 7" id="KW-0547">Nucleotide-binding</keyword>
<dbReference type="FunFam" id="1.10.510.10:FF:000048">
    <property type="entry name" value="Protein kinase C"/>
    <property type="match status" value="1"/>
</dbReference>
<feature type="domain" description="Protein kinase" evidence="9">
    <location>
        <begin position="71"/>
        <end position="324"/>
    </location>
</feature>
<keyword evidence="5 11" id="KW-0418">Kinase</keyword>
<sequence>MFAFEEAVLGLCDNLPTTLSDNDDDRSSTSTLASNTMTAHSKSHDYTMPIDQKYIASVVDESYRKIGSDDFDRLCVLGRGAFGKVYLVQHHSSRSLYAMKVLKKASLRLHVNHIKTEREILEQVHHPFIVQLYYAFQTSDELHMILEYAMGGELFRYLDQAGTFTESMAAFYAAELVLALSHLHSLGIIYRDLKPENCLLDRSGHILLTDFGLSKTSLDGKTNTICGTVEYMAPEVLAGLKYDYTVDWWSLGILIYDMLTGSPPFKGEERDETMHFIMSKNVIMPYYFSAEAKDLVAKLLRKNPHLRLGARRKDMKTILNHGFFREMDWAALLDRRVDPPIVPIITNPAAAENFDSMFTSEPITAADDLSTEIQQQQQSSFALHHHFRNFSYVADISVYS</sequence>
<evidence type="ECO:0000259" key="9">
    <source>
        <dbReference type="PROSITE" id="PS50011"/>
    </source>
</evidence>
<evidence type="ECO:0000256" key="7">
    <source>
        <dbReference type="PROSITE-ProRule" id="PRU10141"/>
    </source>
</evidence>
<dbReference type="SMART" id="SM00220">
    <property type="entry name" value="S_TKc"/>
    <property type="match status" value="1"/>
</dbReference>
<dbReference type="InterPro" id="IPR000719">
    <property type="entry name" value="Prot_kinase_dom"/>
</dbReference>
<dbReference type="GO" id="GO:0004674">
    <property type="term" value="F:protein serine/threonine kinase activity"/>
    <property type="evidence" value="ECO:0007669"/>
    <property type="project" value="UniProtKB-KW"/>
</dbReference>
<evidence type="ECO:0000313" key="11">
    <source>
        <dbReference type="EMBL" id="CDH51205.1"/>
    </source>
</evidence>